<evidence type="ECO:0000313" key="3">
    <source>
        <dbReference type="EMBL" id="WVZ80029.1"/>
    </source>
</evidence>
<keyword evidence="4" id="KW-1185">Reference proteome</keyword>
<dbReference type="InterPro" id="IPR058942">
    <property type="entry name" value="AT3G52170-like"/>
</dbReference>
<evidence type="ECO:0000259" key="2">
    <source>
        <dbReference type="Pfam" id="PF25896"/>
    </source>
</evidence>
<dbReference type="EMBL" id="CP144750">
    <property type="protein sequence ID" value="WVZ80029.1"/>
    <property type="molecule type" value="Genomic_DNA"/>
</dbReference>
<dbReference type="Proteomes" id="UP001341281">
    <property type="component" value="Chromosome 06"/>
</dbReference>
<feature type="domain" description="AT3G52170-like helix-turn-helix" evidence="2">
    <location>
        <begin position="58"/>
        <end position="96"/>
    </location>
</feature>
<organism evidence="3 4">
    <name type="scientific">Paspalum notatum var. saurae</name>
    <dbReference type="NCBI Taxonomy" id="547442"/>
    <lineage>
        <taxon>Eukaryota</taxon>
        <taxon>Viridiplantae</taxon>
        <taxon>Streptophyta</taxon>
        <taxon>Embryophyta</taxon>
        <taxon>Tracheophyta</taxon>
        <taxon>Spermatophyta</taxon>
        <taxon>Magnoliopsida</taxon>
        <taxon>Liliopsida</taxon>
        <taxon>Poales</taxon>
        <taxon>Poaceae</taxon>
        <taxon>PACMAD clade</taxon>
        <taxon>Panicoideae</taxon>
        <taxon>Andropogonodae</taxon>
        <taxon>Paspaleae</taxon>
        <taxon>Paspalinae</taxon>
        <taxon>Paspalum</taxon>
    </lineage>
</organism>
<sequence>MQSSTRLSSSAAVFRKVIVGVSTATTRSCYRTSRGKAHAAPLPAQEPPQKPQKRIPLQKRRATIMEFVENYRASNDGKFPTMRNTRQQVGGRHYTLDFKKQLKSLSGPGLRMKPEWLKIKEY</sequence>
<evidence type="ECO:0000256" key="1">
    <source>
        <dbReference type="SAM" id="MobiDB-lite"/>
    </source>
</evidence>
<dbReference type="PANTHER" id="PTHR34568:SF4">
    <property type="entry name" value="OS02G0638000 PROTEIN"/>
    <property type="match status" value="1"/>
</dbReference>
<dbReference type="AlphaFoldDB" id="A0AAQ3TVE1"/>
<dbReference type="PANTHER" id="PTHR34568">
    <property type="entry name" value="RRM DOMAIN-CONTAINING PROTEIN"/>
    <property type="match status" value="1"/>
</dbReference>
<evidence type="ECO:0000313" key="4">
    <source>
        <dbReference type="Proteomes" id="UP001341281"/>
    </source>
</evidence>
<accession>A0AAQ3TVE1</accession>
<dbReference type="InterPro" id="IPR058941">
    <property type="entry name" value="HTH_AT3G52170-like"/>
</dbReference>
<dbReference type="Pfam" id="PF25896">
    <property type="entry name" value="HTH_AT3G52170"/>
    <property type="match status" value="1"/>
</dbReference>
<name>A0AAQ3TVE1_PASNO</name>
<proteinExistence type="predicted"/>
<reference evidence="3 4" key="1">
    <citation type="submission" date="2024-02" db="EMBL/GenBank/DDBJ databases">
        <title>High-quality chromosome-scale genome assembly of Pensacola bahiagrass (Paspalum notatum Flugge var. saurae).</title>
        <authorList>
            <person name="Vega J.M."/>
            <person name="Podio M."/>
            <person name="Orjuela J."/>
            <person name="Siena L.A."/>
            <person name="Pessino S.C."/>
            <person name="Combes M.C."/>
            <person name="Mariac C."/>
            <person name="Albertini E."/>
            <person name="Pupilli F."/>
            <person name="Ortiz J.P.A."/>
            <person name="Leblanc O."/>
        </authorList>
    </citation>
    <scope>NUCLEOTIDE SEQUENCE [LARGE SCALE GENOMIC DNA]</scope>
    <source>
        <strain evidence="3">R1</strain>
        <tissue evidence="3">Leaf</tissue>
    </source>
</reference>
<protein>
    <recommendedName>
        <fullName evidence="2">AT3G52170-like helix-turn-helix domain-containing protein</fullName>
    </recommendedName>
</protein>
<gene>
    <name evidence="3" type="ORF">U9M48_027546</name>
</gene>
<feature type="region of interest" description="Disordered" evidence="1">
    <location>
        <begin position="29"/>
        <end position="56"/>
    </location>
</feature>